<evidence type="ECO:0000259" key="1">
    <source>
        <dbReference type="PROSITE" id="PS50053"/>
    </source>
</evidence>
<name>A0A8J2X3W1_9STRA</name>
<protein>
    <recommendedName>
        <fullName evidence="1">Ubiquitin-like domain-containing protein</fullName>
    </recommendedName>
</protein>
<proteinExistence type="predicted"/>
<dbReference type="PROSITE" id="PS50053">
    <property type="entry name" value="UBIQUITIN_2"/>
    <property type="match status" value="1"/>
</dbReference>
<comment type="caution">
    <text evidence="2">The sequence shown here is derived from an EMBL/GenBank/DDBJ whole genome shotgun (WGS) entry which is preliminary data.</text>
</comment>
<gene>
    <name evidence="2" type="ORF">PECAL_5P25340</name>
</gene>
<reference evidence="2" key="1">
    <citation type="submission" date="2021-11" db="EMBL/GenBank/DDBJ databases">
        <authorList>
            <consortium name="Genoscope - CEA"/>
            <person name="William W."/>
        </authorList>
    </citation>
    <scope>NUCLEOTIDE SEQUENCE</scope>
</reference>
<dbReference type="AlphaFoldDB" id="A0A8J2X3W1"/>
<accession>A0A8J2X3W1</accession>
<dbReference type="Proteomes" id="UP000789595">
    <property type="component" value="Unassembled WGS sequence"/>
</dbReference>
<dbReference type="Gene3D" id="3.10.20.90">
    <property type="entry name" value="Phosphatidylinositol 3-kinase Catalytic Subunit, Chain A, domain 1"/>
    <property type="match status" value="1"/>
</dbReference>
<dbReference type="OrthoDB" id="10553528at2759"/>
<dbReference type="SUPFAM" id="SSF54236">
    <property type="entry name" value="Ubiquitin-like"/>
    <property type="match status" value="1"/>
</dbReference>
<keyword evidence="3" id="KW-1185">Reference proteome</keyword>
<dbReference type="InterPro" id="IPR000626">
    <property type="entry name" value="Ubiquitin-like_dom"/>
</dbReference>
<dbReference type="InterPro" id="IPR029071">
    <property type="entry name" value="Ubiquitin-like_domsf"/>
</dbReference>
<organism evidence="2 3">
    <name type="scientific">Pelagomonas calceolata</name>
    <dbReference type="NCBI Taxonomy" id="35677"/>
    <lineage>
        <taxon>Eukaryota</taxon>
        <taxon>Sar</taxon>
        <taxon>Stramenopiles</taxon>
        <taxon>Ochrophyta</taxon>
        <taxon>Pelagophyceae</taxon>
        <taxon>Pelagomonadales</taxon>
        <taxon>Pelagomonadaceae</taxon>
        <taxon>Pelagomonas</taxon>
    </lineage>
</organism>
<dbReference type="EMBL" id="CAKKNE010000005">
    <property type="protein sequence ID" value="CAH0378014.1"/>
    <property type="molecule type" value="Genomic_DNA"/>
</dbReference>
<sequence>MAAAVVFEGATGIPKQPGVTHPTPGLLHQMTSTPWLVDKLRPRRIGTLLVYVRLPSGQLSSYKVESKDTVASLKKKVAATAVARALEEEPATEALLYMGRELGDDETFEAALVADRAMLVRPGRARASADDLKAFVKTTKAPSTDTLYERIKREPKRGLDLDYDVRSWHYLYKPYALYKQPVDGVSQYQSAEYELTGDQAWRRDYYYDGPGDQAVVNNAYAMEHACEETE</sequence>
<dbReference type="CDD" id="cd17039">
    <property type="entry name" value="Ubl_ubiquitin_like"/>
    <property type="match status" value="1"/>
</dbReference>
<feature type="domain" description="Ubiquitin-like" evidence="1">
    <location>
        <begin position="48"/>
        <end position="128"/>
    </location>
</feature>
<evidence type="ECO:0000313" key="3">
    <source>
        <dbReference type="Proteomes" id="UP000789595"/>
    </source>
</evidence>
<evidence type="ECO:0000313" key="2">
    <source>
        <dbReference type="EMBL" id="CAH0378014.1"/>
    </source>
</evidence>